<evidence type="ECO:0000256" key="3">
    <source>
        <dbReference type="ARBA" id="ARBA00023015"/>
    </source>
</evidence>
<dbReference type="InterPro" id="IPR045239">
    <property type="entry name" value="bHLH95_bHLH"/>
</dbReference>
<keyword evidence="11" id="KW-1185">Reference proteome</keyword>
<dbReference type="GO" id="GO:0003677">
    <property type="term" value="F:DNA binding"/>
    <property type="evidence" value="ECO:0007669"/>
    <property type="project" value="UniProtKB-KW"/>
</dbReference>
<accession>A0ABC8TES6</accession>
<comment type="subunit">
    <text evidence="2">Homodimer.</text>
</comment>
<feature type="region of interest" description="Disordered" evidence="7">
    <location>
        <begin position="262"/>
        <end position="281"/>
    </location>
</feature>
<dbReference type="SUPFAM" id="SSF47459">
    <property type="entry name" value="HLH, helix-loop-helix DNA-binding domain"/>
    <property type="match status" value="1"/>
</dbReference>
<dbReference type="AlphaFoldDB" id="A0ABC8TES6"/>
<dbReference type="InterPro" id="IPR045843">
    <property type="entry name" value="IND-like"/>
</dbReference>
<evidence type="ECO:0000259" key="8">
    <source>
        <dbReference type="PROSITE" id="PS50888"/>
    </source>
</evidence>
<keyword evidence="6" id="KW-0539">Nucleus</keyword>
<feature type="domain" description="BHLH" evidence="8">
    <location>
        <begin position="306"/>
        <end position="355"/>
    </location>
</feature>
<comment type="subcellular location">
    <subcellularLocation>
        <location evidence="1">Nucleus</location>
    </subcellularLocation>
</comment>
<evidence type="ECO:0000256" key="4">
    <source>
        <dbReference type="ARBA" id="ARBA00023125"/>
    </source>
</evidence>
<gene>
    <name evidence="9" type="ORF">ILEXP_LOCUS37248</name>
    <name evidence="10" type="ORF">ILEXP_LOCUS46252</name>
</gene>
<dbReference type="EMBL" id="CAUOFW020006824">
    <property type="protein sequence ID" value="CAK9176399.1"/>
    <property type="molecule type" value="Genomic_DNA"/>
</dbReference>
<name>A0ABC8TES6_9AQUA</name>
<proteinExistence type="predicted"/>
<dbReference type="InterPro" id="IPR036638">
    <property type="entry name" value="HLH_DNA-bd_sf"/>
</dbReference>
<dbReference type="InterPro" id="IPR011598">
    <property type="entry name" value="bHLH_dom"/>
</dbReference>
<dbReference type="PANTHER" id="PTHR16223">
    <property type="entry name" value="TRANSCRIPTION FACTOR BHLH83-RELATED"/>
    <property type="match status" value="1"/>
</dbReference>
<evidence type="ECO:0000256" key="2">
    <source>
        <dbReference type="ARBA" id="ARBA00011738"/>
    </source>
</evidence>
<evidence type="ECO:0000313" key="10">
    <source>
        <dbReference type="EMBL" id="CAK9176399.1"/>
    </source>
</evidence>
<evidence type="ECO:0000256" key="5">
    <source>
        <dbReference type="ARBA" id="ARBA00023163"/>
    </source>
</evidence>
<organism evidence="9 11">
    <name type="scientific">Ilex paraguariensis</name>
    <name type="common">yerba mate</name>
    <dbReference type="NCBI Taxonomy" id="185542"/>
    <lineage>
        <taxon>Eukaryota</taxon>
        <taxon>Viridiplantae</taxon>
        <taxon>Streptophyta</taxon>
        <taxon>Embryophyta</taxon>
        <taxon>Tracheophyta</taxon>
        <taxon>Spermatophyta</taxon>
        <taxon>Magnoliopsida</taxon>
        <taxon>eudicotyledons</taxon>
        <taxon>Gunneridae</taxon>
        <taxon>Pentapetalae</taxon>
        <taxon>asterids</taxon>
        <taxon>campanulids</taxon>
        <taxon>Aquifoliales</taxon>
        <taxon>Aquifoliaceae</taxon>
        <taxon>Ilex</taxon>
    </lineage>
</organism>
<feature type="compositionally biased region" description="Low complexity" evidence="7">
    <location>
        <begin position="267"/>
        <end position="279"/>
    </location>
</feature>
<dbReference type="Gene3D" id="4.10.280.10">
    <property type="entry name" value="Helix-loop-helix DNA-binding domain"/>
    <property type="match status" value="1"/>
</dbReference>
<dbReference type="GO" id="GO:0005634">
    <property type="term" value="C:nucleus"/>
    <property type="evidence" value="ECO:0007669"/>
    <property type="project" value="UniProtKB-SubCell"/>
</dbReference>
<evidence type="ECO:0000256" key="6">
    <source>
        <dbReference type="ARBA" id="ARBA00023242"/>
    </source>
</evidence>
<evidence type="ECO:0000256" key="1">
    <source>
        <dbReference type="ARBA" id="ARBA00004123"/>
    </source>
</evidence>
<dbReference type="PANTHER" id="PTHR16223:SF56">
    <property type="entry name" value="TRANSCRIPTION FACTOR BHLH110"/>
    <property type="match status" value="1"/>
</dbReference>
<keyword evidence="4" id="KW-0238">DNA-binding</keyword>
<evidence type="ECO:0000313" key="9">
    <source>
        <dbReference type="EMBL" id="CAK9167930.1"/>
    </source>
</evidence>
<evidence type="ECO:0000313" key="11">
    <source>
        <dbReference type="Proteomes" id="UP001642360"/>
    </source>
</evidence>
<sequence length="426" mass="46414">MEPANLHHQHQLQDHQLVGSSPLATPSCYGGGSTHDWTSNNIFSINNFNPNINGGLINSRDPRQLENHILSSSQNSCMNRDLGFQWASSATTGSFNSRSMHVLDSNINEELSDSYPKFNEMTNSPSSSIEDLHLHPTSSIKNERRDFNDLSEKLMLRTLSSGSAFKIEGLQLPTPEFYSNPQFSPSLQSASTACRGIFSQILPTINISNLNQSSSAISSSSDMNLQVLDLLTSSRFSGSFSQPSHEHLGLFKDSPFNGLDIMHQSSRRPSNSSSQVISSLTNGVTEAKRSSSFLEPKAPQAAPKKSRLAACCPPFKVRKEKLGDRISALQQLVAPFGKTDTASVLMEAIGYIKFLQNQVETLSVPYMNSSGKNTSCRSLQGEDGEEESCHRDLRSRGLCLVPLSCLSYVTDGGGGVWPPPNFGGST</sequence>
<dbReference type="CDD" id="cd11393">
    <property type="entry name" value="bHLH_AtbHLH_like"/>
    <property type="match status" value="1"/>
</dbReference>
<reference evidence="9 11" key="1">
    <citation type="submission" date="2024-02" db="EMBL/GenBank/DDBJ databases">
        <authorList>
            <person name="Vignale AGUSTIN F."/>
            <person name="Sosa J E."/>
            <person name="Modenutti C."/>
        </authorList>
    </citation>
    <scope>NUCLEOTIDE SEQUENCE [LARGE SCALE GENOMIC DNA]</scope>
</reference>
<dbReference type="FunFam" id="4.10.280.10:FF:000032">
    <property type="entry name" value="Transcription factor bHLH123 family"/>
    <property type="match status" value="1"/>
</dbReference>
<keyword evidence="3" id="KW-0805">Transcription regulation</keyword>
<dbReference type="EMBL" id="CAUOFW020004968">
    <property type="protein sequence ID" value="CAK9167930.1"/>
    <property type="molecule type" value="Genomic_DNA"/>
</dbReference>
<evidence type="ECO:0000256" key="7">
    <source>
        <dbReference type="SAM" id="MobiDB-lite"/>
    </source>
</evidence>
<keyword evidence="5" id="KW-0804">Transcription</keyword>
<dbReference type="Proteomes" id="UP001642360">
    <property type="component" value="Unassembled WGS sequence"/>
</dbReference>
<comment type="caution">
    <text evidence="9">The sequence shown here is derived from an EMBL/GenBank/DDBJ whole genome shotgun (WGS) entry which is preliminary data.</text>
</comment>
<protein>
    <recommendedName>
        <fullName evidence="8">BHLH domain-containing protein</fullName>
    </recommendedName>
</protein>
<dbReference type="PROSITE" id="PS50888">
    <property type="entry name" value="BHLH"/>
    <property type="match status" value="1"/>
</dbReference>